<name>A0A061BFW5_RHOTO</name>
<dbReference type="OrthoDB" id="2126185at2759"/>
<feature type="transmembrane region" description="Helical" evidence="1">
    <location>
        <begin position="214"/>
        <end position="232"/>
    </location>
</feature>
<keyword evidence="1" id="KW-1133">Transmembrane helix</keyword>
<dbReference type="EMBL" id="LK052956">
    <property type="protein sequence ID" value="CDR48881.1"/>
    <property type="molecule type" value="Genomic_DNA"/>
</dbReference>
<evidence type="ECO:0000313" key="2">
    <source>
        <dbReference type="EMBL" id="CDR48881.1"/>
    </source>
</evidence>
<keyword evidence="1" id="KW-0812">Transmembrane</keyword>
<sequence length="399" mass="44104">MPSLTAIHLPLLGYFALIGALTVAILPNFTSAKRWNRAAVGFVALAFVSLGVTWTYMFKYFVKSFEDSALRHGLPSSAFTTQAWLSDVSLFQEAWRYVCDGAERWWWSQQLCMWTAGPLTLLLATEGFRFGVKRVWAFMLLGQIVAISTAQSLFFAAVILAALNNPEPTFATLDARTKFYRRINFGVLVGIVFGTASVMFVPNTMNTRAFLPNLLLMHVLILVPLLPPVAAIDKPGHPRLSRLLLNFTLVGLRFRVPTVIELLGTEQAFSLEVLRNDFPALLKSEWDVLRSHPAQSSISWDVIFATVSGLAYVVYSSRSLTLRIRPQERVSPLVLAAMVVATPLVGVASTASVGIAVREGKREAREDAEEALEKARREQAARAMANLGQAGQVESQKDK</sequence>
<feature type="transmembrane region" description="Helical" evidence="1">
    <location>
        <begin position="298"/>
        <end position="315"/>
    </location>
</feature>
<feature type="transmembrane region" description="Helical" evidence="1">
    <location>
        <begin position="335"/>
        <end position="357"/>
    </location>
</feature>
<organism evidence="2">
    <name type="scientific">Rhodotorula toruloides</name>
    <name type="common">Yeast</name>
    <name type="synonym">Rhodosporidium toruloides</name>
    <dbReference type="NCBI Taxonomy" id="5286"/>
    <lineage>
        <taxon>Eukaryota</taxon>
        <taxon>Fungi</taxon>
        <taxon>Dikarya</taxon>
        <taxon>Basidiomycota</taxon>
        <taxon>Pucciniomycotina</taxon>
        <taxon>Microbotryomycetes</taxon>
        <taxon>Sporidiobolales</taxon>
        <taxon>Sporidiobolaceae</taxon>
        <taxon>Rhodotorula</taxon>
    </lineage>
</organism>
<accession>A0A061BFW5</accession>
<protein>
    <submittedName>
        <fullName evidence="2">RHTO0S21e00870g1_1</fullName>
    </submittedName>
</protein>
<feature type="transmembrane region" description="Helical" evidence="1">
    <location>
        <begin position="183"/>
        <end position="202"/>
    </location>
</feature>
<gene>
    <name evidence="2" type="ORF">RHTO0S_21e00870g</name>
</gene>
<feature type="transmembrane region" description="Helical" evidence="1">
    <location>
        <begin position="135"/>
        <end position="163"/>
    </location>
</feature>
<feature type="transmembrane region" description="Helical" evidence="1">
    <location>
        <begin position="38"/>
        <end position="57"/>
    </location>
</feature>
<feature type="transmembrane region" description="Helical" evidence="1">
    <location>
        <begin position="6"/>
        <end position="26"/>
    </location>
</feature>
<reference evidence="2" key="1">
    <citation type="journal article" date="2014" name="Genome Announc.">
        <title>Draft genome sequence of Rhodosporidium toruloides CECT1137, an oleaginous yeast of biotechnological interest.</title>
        <authorList>
            <person name="Morin N."/>
            <person name="Calcas X."/>
            <person name="Devillers H."/>
            <person name="Durrens P."/>
            <person name="Sherman D.J."/>
            <person name="Nicaud J.-M."/>
            <person name="Neuveglise C."/>
        </authorList>
    </citation>
    <scope>NUCLEOTIDE SEQUENCE</scope>
    <source>
        <strain evidence="2">CECT1137</strain>
    </source>
</reference>
<evidence type="ECO:0000256" key="1">
    <source>
        <dbReference type="SAM" id="Phobius"/>
    </source>
</evidence>
<keyword evidence="1" id="KW-0472">Membrane</keyword>
<proteinExistence type="predicted"/>
<dbReference type="AlphaFoldDB" id="A0A061BFW5"/>